<comment type="caution">
    <text evidence="2">The sequence shown here is derived from an EMBL/GenBank/DDBJ whole genome shotgun (WGS) entry which is preliminary data.</text>
</comment>
<evidence type="ECO:0008006" key="4">
    <source>
        <dbReference type="Google" id="ProtNLM"/>
    </source>
</evidence>
<reference evidence="2 3" key="1">
    <citation type="submission" date="2019-08" db="EMBL/GenBank/DDBJ databases">
        <authorList>
            <person name="Dhanesh K."/>
            <person name="Kumar G."/>
            <person name="Sasikala C."/>
            <person name="Venkata Ramana C."/>
        </authorList>
    </citation>
    <scope>NUCLEOTIDE SEQUENCE [LARGE SCALE GENOMIC DNA]</scope>
    <source>
        <strain evidence="2 3">JC645</strain>
    </source>
</reference>
<dbReference type="Proteomes" id="UP000324479">
    <property type="component" value="Unassembled WGS sequence"/>
</dbReference>
<keyword evidence="1" id="KW-0472">Membrane</keyword>
<proteinExistence type="predicted"/>
<keyword evidence="1" id="KW-0812">Transmembrane</keyword>
<evidence type="ECO:0000313" key="3">
    <source>
        <dbReference type="Proteomes" id="UP000324479"/>
    </source>
</evidence>
<dbReference type="InterPro" id="IPR008620">
    <property type="entry name" value="FixH"/>
</dbReference>
<keyword evidence="3" id="KW-1185">Reference proteome</keyword>
<keyword evidence="1" id="KW-1133">Transmembrane helix</keyword>
<dbReference type="EMBL" id="VWOX01000003">
    <property type="protein sequence ID" value="KAA5545208.1"/>
    <property type="molecule type" value="Genomic_DNA"/>
</dbReference>
<sequence>MNDPIPESDAIASRTPTRRELADANRRAAWRWGSLVVCLLGLQVALGVAAIVLSTGDPSVAVVPDYYARSMRWDQTRALERDSQALGWSVQYAAVMLPVADPVNRAVARTDRSLRIDLRNAQGNPVVLADGQVEVYRHARASDVLVRPVRPLVAEPGVLVVPGCFDHPGWWEVELDVTDVDGARYVQSTSLLVDQLAALGSAGAGTSSSDVSGGRAD</sequence>
<dbReference type="AlphaFoldDB" id="A0A5M6DCC3"/>
<protein>
    <recommendedName>
        <fullName evidence="4">Nitrogen fixation protein FixH</fullName>
    </recommendedName>
</protein>
<dbReference type="Pfam" id="PF05751">
    <property type="entry name" value="FixH"/>
    <property type="match status" value="1"/>
</dbReference>
<name>A0A5M6DCC3_9BACT</name>
<gene>
    <name evidence="2" type="ORF">FYK55_05935</name>
</gene>
<evidence type="ECO:0000313" key="2">
    <source>
        <dbReference type="EMBL" id="KAA5545208.1"/>
    </source>
</evidence>
<organism evidence="2 3">
    <name type="scientific">Roseiconus nitratireducens</name>
    <dbReference type="NCBI Taxonomy" id="2605748"/>
    <lineage>
        <taxon>Bacteria</taxon>
        <taxon>Pseudomonadati</taxon>
        <taxon>Planctomycetota</taxon>
        <taxon>Planctomycetia</taxon>
        <taxon>Pirellulales</taxon>
        <taxon>Pirellulaceae</taxon>
        <taxon>Roseiconus</taxon>
    </lineage>
</organism>
<dbReference type="RefSeq" id="WP_150075477.1">
    <property type="nucleotide sequence ID" value="NZ_VWOX01000003.1"/>
</dbReference>
<evidence type="ECO:0000256" key="1">
    <source>
        <dbReference type="SAM" id="Phobius"/>
    </source>
</evidence>
<feature type="transmembrane region" description="Helical" evidence="1">
    <location>
        <begin position="28"/>
        <end position="53"/>
    </location>
</feature>
<accession>A0A5M6DCC3</accession>